<evidence type="ECO:0008006" key="3">
    <source>
        <dbReference type="Google" id="ProtNLM"/>
    </source>
</evidence>
<accession>A0AAE3EKE6</accession>
<dbReference type="Proteomes" id="UP001198163">
    <property type="component" value="Unassembled WGS sequence"/>
</dbReference>
<proteinExistence type="predicted"/>
<dbReference type="EMBL" id="JAINWA010000003">
    <property type="protein sequence ID" value="MCD1655458.1"/>
    <property type="molecule type" value="Genomic_DNA"/>
</dbReference>
<evidence type="ECO:0000313" key="1">
    <source>
        <dbReference type="EMBL" id="MCD1655458.1"/>
    </source>
</evidence>
<dbReference type="RefSeq" id="WP_230756657.1">
    <property type="nucleotide sequence ID" value="NZ_JAINWA010000003.1"/>
</dbReference>
<organism evidence="1 2">
    <name type="scientific">Teretinema zuelzerae</name>
    <dbReference type="NCBI Taxonomy" id="156"/>
    <lineage>
        <taxon>Bacteria</taxon>
        <taxon>Pseudomonadati</taxon>
        <taxon>Spirochaetota</taxon>
        <taxon>Spirochaetia</taxon>
        <taxon>Spirochaetales</taxon>
        <taxon>Treponemataceae</taxon>
        <taxon>Teretinema</taxon>
    </lineage>
</organism>
<dbReference type="AlphaFoldDB" id="A0AAE3EKE6"/>
<keyword evidence="2" id="KW-1185">Reference proteome</keyword>
<protein>
    <recommendedName>
        <fullName evidence="3">Lipoprotein</fullName>
    </recommendedName>
</protein>
<dbReference type="PROSITE" id="PS51257">
    <property type="entry name" value="PROKAR_LIPOPROTEIN"/>
    <property type="match status" value="1"/>
</dbReference>
<sequence>MKRFFVFAAVMLAVLTSCDFSFMDKDDDSGGPASTAYTKVEKTTYAEVEVQESWWYPSDTATEGTLKYTEYWWVDSAAPAPSRRVSQIDRVNAAGSLSESRSFTYTEDGDLASASYYGYLEGSPVLQYTFSYEYETITVSGSPTLLLTAQHKFDASDNRTDSWLYQWSESGDSAGKLEATAYFSANETEFDDASRWYFLPESDSWNMRITSVNGDSKLVSPDSVSVPSVSCAQAVTDSTPALPADFRLKSDVTAPVSLTVPSLSMPSYGAIEGMTDGRALTFAFSYEDGFGTGTVDLDSDWYPVSVSRSDKRLEEALRVELERDDEYRITSKKSYYGDTLALQVDVDWGGTGALAGFPTRVETSGAALLTPMEYDLVWKANNLPERIEISRNKIKLYYFAFEYDADISLPETDIARPRSIDPFNLVTDLFGTLEDFLDSSVTVRLYETGADNEVDAVDDADPDDRESQYFVFAPVDDPAGLRVSVYKPGVGDAADELNGWYQIVWEDGLAASISAWRPKKDGETADVEVWFKEFGYGAEFFAEIASEISIPDAAELSDMLSDLQTELGSLYETKLPEEARDYIEGPASVEAEEYLEAFASDFQTDFFLSLLF</sequence>
<name>A0AAE3EKE6_9SPIR</name>
<gene>
    <name evidence="1" type="ORF">K7J14_12210</name>
</gene>
<reference evidence="1" key="1">
    <citation type="submission" date="2021-08" db="EMBL/GenBank/DDBJ databases">
        <title>Comparative analyses of Brucepasteria parasyntrophica and Teretinema zuelzerae.</title>
        <authorList>
            <person name="Song Y."/>
            <person name="Brune A."/>
        </authorList>
    </citation>
    <scope>NUCLEOTIDE SEQUENCE</scope>
    <source>
        <strain evidence="1">DSM 1903</strain>
    </source>
</reference>
<comment type="caution">
    <text evidence="1">The sequence shown here is derived from an EMBL/GenBank/DDBJ whole genome shotgun (WGS) entry which is preliminary data.</text>
</comment>
<evidence type="ECO:0000313" key="2">
    <source>
        <dbReference type="Proteomes" id="UP001198163"/>
    </source>
</evidence>